<dbReference type="SUPFAM" id="SSF53448">
    <property type="entry name" value="Nucleotide-diphospho-sugar transferases"/>
    <property type="match status" value="1"/>
</dbReference>
<dbReference type="InterPro" id="IPR029044">
    <property type="entry name" value="Nucleotide-diphossugar_trans"/>
</dbReference>
<dbReference type="Gene3D" id="3.90.550.10">
    <property type="entry name" value="Spore Coat Polysaccharide Biosynthesis Protein SpsA, Chain A"/>
    <property type="match status" value="1"/>
</dbReference>
<reference evidence="5 6" key="1">
    <citation type="submission" date="2019-11" db="EMBL/GenBank/DDBJ databases">
        <authorList>
            <person name="Im W.T."/>
        </authorList>
    </citation>
    <scope>NUCLEOTIDE SEQUENCE [LARGE SCALE GENOMIC DNA]</scope>
    <source>
        <strain evidence="5 6">SB-02</strain>
    </source>
</reference>
<dbReference type="EMBL" id="CP046566">
    <property type="protein sequence ID" value="QGW27137.1"/>
    <property type="molecule type" value="Genomic_DNA"/>
</dbReference>
<proteinExistence type="inferred from homology"/>
<sequence>MWWWYAIILLAVAYAALVLWYKSAWQSLPLYPQVPADYQPNTTVTVLVPARNEAANIAACLKSLVAQRFPANFLQIIVLDDASEDDTAAIATTFAHQHAFVQVVSVPPAAQSHKKEPSSMAFLKLQANSLYAPMPIVLWDPTGS</sequence>
<dbReference type="RefSeq" id="WP_157476594.1">
    <property type="nucleotide sequence ID" value="NZ_CP046566.1"/>
</dbReference>
<dbReference type="Pfam" id="PF00535">
    <property type="entry name" value="Glycos_transf_2"/>
    <property type="match status" value="1"/>
</dbReference>
<comment type="similarity">
    <text evidence="1">Belongs to the glycosyltransferase 2 family.</text>
</comment>
<evidence type="ECO:0000256" key="2">
    <source>
        <dbReference type="ARBA" id="ARBA00022676"/>
    </source>
</evidence>
<gene>
    <name evidence="5" type="ORF">GLV81_02605</name>
</gene>
<organism evidence="5 6">
    <name type="scientific">Phnomibacter ginsenosidimutans</name>
    <dbReference type="NCBI Taxonomy" id="2676868"/>
    <lineage>
        <taxon>Bacteria</taxon>
        <taxon>Pseudomonadati</taxon>
        <taxon>Bacteroidota</taxon>
        <taxon>Chitinophagia</taxon>
        <taxon>Chitinophagales</taxon>
        <taxon>Chitinophagaceae</taxon>
        <taxon>Phnomibacter</taxon>
    </lineage>
</organism>
<keyword evidence="2" id="KW-0328">Glycosyltransferase</keyword>
<evidence type="ECO:0000256" key="1">
    <source>
        <dbReference type="ARBA" id="ARBA00006739"/>
    </source>
</evidence>
<dbReference type="KEGG" id="fls:GLV81_02605"/>
<feature type="domain" description="Glycosyltransferase 2-like" evidence="4">
    <location>
        <begin position="45"/>
        <end position="104"/>
    </location>
</feature>
<dbReference type="PANTHER" id="PTHR43630">
    <property type="entry name" value="POLY-BETA-1,6-N-ACETYL-D-GLUCOSAMINE SYNTHASE"/>
    <property type="match status" value="1"/>
</dbReference>
<dbReference type="AlphaFoldDB" id="A0A6I6G4W2"/>
<evidence type="ECO:0000259" key="4">
    <source>
        <dbReference type="Pfam" id="PF00535"/>
    </source>
</evidence>
<evidence type="ECO:0000256" key="3">
    <source>
        <dbReference type="ARBA" id="ARBA00022679"/>
    </source>
</evidence>
<dbReference type="InterPro" id="IPR001173">
    <property type="entry name" value="Glyco_trans_2-like"/>
</dbReference>
<name>A0A6I6G4W2_9BACT</name>
<dbReference type="PANTHER" id="PTHR43630:SF1">
    <property type="entry name" value="POLY-BETA-1,6-N-ACETYL-D-GLUCOSAMINE SYNTHASE"/>
    <property type="match status" value="1"/>
</dbReference>
<accession>A0A6I6G4W2</accession>
<protein>
    <submittedName>
        <fullName evidence="5">Glycosyltransferase</fullName>
    </submittedName>
</protein>
<dbReference type="Proteomes" id="UP000426027">
    <property type="component" value="Chromosome"/>
</dbReference>
<keyword evidence="3 5" id="KW-0808">Transferase</keyword>
<evidence type="ECO:0000313" key="5">
    <source>
        <dbReference type="EMBL" id="QGW27137.1"/>
    </source>
</evidence>
<dbReference type="GO" id="GO:0016757">
    <property type="term" value="F:glycosyltransferase activity"/>
    <property type="evidence" value="ECO:0007669"/>
    <property type="project" value="UniProtKB-KW"/>
</dbReference>
<evidence type="ECO:0000313" key="6">
    <source>
        <dbReference type="Proteomes" id="UP000426027"/>
    </source>
</evidence>
<keyword evidence="6" id="KW-1185">Reference proteome</keyword>